<dbReference type="EMBL" id="OU503056">
    <property type="protein sequence ID" value="CAI9784891.1"/>
    <property type="molecule type" value="Genomic_DNA"/>
</dbReference>
<dbReference type="PANTHER" id="PTHR35504:SF1">
    <property type="entry name" value="PROTEIN EMBRYONIC FLOWER 1"/>
    <property type="match status" value="1"/>
</dbReference>
<evidence type="ECO:0000256" key="1">
    <source>
        <dbReference type="SAM" id="MobiDB-lite"/>
    </source>
</evidence>
<name>A0AAD2AB85_9LAMI</name>
<dbReference type="InterPro" id="IPR034583">
    <property type="entry name" value="EMF1"/>
</dbReference>
<dbReference type="GO" id="GO:0009910">
    <property type="term" value="P:negative regulation of flower development"/>
    <property type="evidence" value="ECO:0007669"/>
    <property type="project" value="InterPro"/>
</dbReference>
<accession>A0AAD2AB85</accession>
<evidence type="ECO:0000313" key="2">
    <source>
        <dbReference type="EMBL" id="CAI9784891.1"/>
    </source>
</evidence>
<dbReference type="PANTHER" id="PTHR35504">
    <property type="entry name" value="PROTEIN EMBRYONIC FLOWER 1"/>
    <property type="match status" value="1"/>
</dbReference>
<evidence type="ECO:0000313" key="3">
    <source>
        <dbReference type="Proteomes" id="UP000834106"/>
    </source>
</evidence>
<proteinExistence type="predicted"/>
<dbReference type="AlphaFoldDB" id="A0AAD2AB85"/>
<organism evidence="2 3">
    <name type="scientific">Fraxinus pennsylvanica</name>
    <dbReference type="NCBI Taxonomy" id="56036"/>
    <lineage>
        <taxon>Eukaryota</taxon>
        <taxon>Viridiplantae</taxon>
        <taxon>Streptophyta</taxon>
        <taxon>Embryophyta</taxon>
        <taxon>Tracheophyta</taxon>
        <taxon>Spermatophyta</taxon>
        <taxon>Magnoliopsida</taxon>
        <taxon>eudicotyledons</taxon>
        <taxon>Gunneridae</taxon>
        <taxon>Pentapetalae</taxon>
        <taxon>asterids</taxon>
        <taxon>lamiids</taxon>
        <taxon>Lamiales</taxon>
        <taxon>Oleaceae</taxon>
        <taxon>Oleeae</taxon>
        <taxon>Fraxinus</taxon>
    </lineage>
</organism>
<keyword evidence="3" id="KW-1185">Reference proteome</keyword>
<dbReference type="GO" id="GO:0045892">
    <property type="term" value="P:negative regulation of DNA-templated transcription"/>
    <property type="evidence" value="ECO:0007669"/>
    <property type="project" value="InterPro"/>
</dbReference>
<gene>
    <name evidence="2" type="ORF">FPE_LOCUS32321</name>
</gene>
<feature type="region of interest" description="Disordered" evidence="1">
    <location>
        <begin position="1006"/>
        <end position="1038"/>
    </location>
</feature>
<dbReference type="Proteomes" id="UP000834106">
    <property type="component" value="Chromosome 21"/>
</dbReference>
<protein>
    <submittedName>
        <fullName evidence="2">Uncharacterized protein</fullName>
    </submittedName>
</protein>
<sequence>MVKTVTKLDSPVCILAYDTGFAVSCGGNFLGLERFGFDFSVQRQPKVLFLKWTRINSIAVDLSIPMEEIEIPVHGHFSIRGYVAEMRRKDRKLCFPFASEAGDGVLEDNLALLYAPKFRWWQCLNCTVESTTQETIPTHRRCRTACVKGGEKDRSSSHSENVTTTEVRERKIRGNNHGPVDFEVAENNNPNNNIPNFNPCPVEETTIGSKNEADFREKECNNPSFYVTQATALHNRGKETNASDSIDHRESNVPMPNNWMIDDVDTCPHIEIQSDTLNSGLARVTGLPSIKVSELNNLSSGSDDNSSGLLHRRKQKLRYLADILQTEKSSQSGTPRIKHASSSGMHVVSAKCGASLAPQHAVNIPEDVQKRKIPHVEDRIPEISDSKSEGDDLKKLDLQLGTKTNWIKTRKRKILDFSKKKRHIHVVDGTIPAREVPRISTVDLHKHAVIGDTSFCKLADIPSTLGQTGKNFESFQSGQHIERNSCLSKSKRPEVEADQATFMPPSNMNTGEGNINGKVALSLSLNNVMDVERISNQQTSFIQQRGIPGKHPWRKVLPLDLNETFTPTMGEELPTLSGNESFPMHDTLDISASYIKEKARESQGLGVSAPENDQQTCERSELGLSDDIPMEIVELMAKNQHERAFGNSRNLFLHKGTNKSPRGSPALHGNGHSIVTNFLLPNTRGNSVISESGNIRADQSNHNRFGWSSINQFDMSKLEESSFFNSFLQNQQSNPAFSASGSNITGSRLGKGAISPWSSSKDNVPFHLDIAKNWSTQSNNKSTHSFVDSQHKGKTISDIKGPEAKLAVQDMSLLKQGRIGPSPKSMGSLDSYSNDTIPAMQLLSLMNQGMISRSSFNVGMESFRYKDFSPCEYHPSLNGDEKRNALSISFFPQHHHLKEFPVLPSGIYGTNESFKKPLSYRQVSSRESLGVGPSGSKILPRQSHREVIPSMSIGLEGSTNPGTPQPLRIRTEEHVCTLNQNPADFSIPDARNQYTICAKDLKLRKRNATKERSSSGNVEGHKRQRITKNALRKESARK</sequence>
<dbReference type="GO" id="GO:0048367">
    <property type="term" value="P:shoot system development"/>
    <property type="evidence" value="ECO:0007669"/>
    <property type="project" value="InterPro"/>
</dbReference>
<reference evidence="2" key="1">
    <citation type="submission" date="2023-05" db="EMBL/GenBank/DDBJ databases">
        <authorList>
            <person name="Huff M."/>
        </authorList>
    </citation>
    <scope>NUCLEOTIDE SEQUENCE</scope>
</reference>